<organism evidence="1 2">
    <name type="scientific">Colletotrichum musicola</name>
    <dbReference type="NCBI Taxonomy" id="2175873"/>
    <lineage>
        <taxon>Eukaryota</taxon>
        <taxon>Fungi</taxon>
        <taxon>Dikarya</taxon>
        <taxon>Ascomycota</taxon>
        <taxon>Pezizomycotina</taxon>
        <taxon>Sordariomycetes</taxon>
        <taxon>Hypocreomycetidae</taxon>
        <taxon>Glomerellales</taxon>
        <taxon>Glomerellaceae</taxon>
        <taxon>Colletotrichum</taxon>
        <taxon>Colletotrichum orchidearum species complex</taxon>
    </lineage>
</organism>
<protein>
    <submittedName>
        <fullName evidence="1">Uncharacterized protein</fullName>
    </submittedName>
</protein>
<keyword evidence="2" id="KW-1185">Reference proteome</keyword>
<name>A0A8H6KU37_9PEZI</name>
<evidence type="ECO:0000313" key="2">
    <source>
        <dbReference type="Proteomes" id="UP000639643"/>
    </source>
</evidence>
<dbReference type="EMBL" id="WIGM01000139">
    <property type="protein sequence ID" value="KAF6837712.1"/>
    <property type="molecule type" value="Genomic_DNA"/>
</dbReference>
<sequence length="208" mass="22541">MSGNANADVSTGLRADMVHVEGAGGCLPAGRVCCQDWTAERTDGGGEACLMRSMTGRPYFEEAGEGRNDVTALVMKRPGGLVELPSWSCRRYGVLAGLLAPTMATWVASQPNPSIIDQSYVNSGTQTWDRETSEPSRVYVDKKEWENRGAMSEAYANLNLAARGLGAVVGGTADEREKETYRLSDCRTRMFVRISMLHRASEADPGII</sequence>
<comment type="caution">
    <text evidence="1">The sequence shown here is derived from an EMBL/GenBank/DDBJ whole genome shotgun (WGS) entry which is preliminary data.</text>
</comment>
<accession>A0A8H6KU37</accession>
<gene>
    <name evidence="1" type="ORF">CMUS01_04928</name>
</gene>
<reference evidence="1" key="1">
    <citation type="journal article" date="2020" name="Phytopathology">
        <title>Genome Sequence Resources of Colletotrichum truncatum, C. plurivorum, C. musicola, and C. sojae: Four Species Pathogenic to Soybean (Glycine max).</title>
        <authorList>
            <person name="Rogerio F."/>
            <person name="Boufleur T.R."/>
            <person name="Ciampi-Guillardi M."/>
            <person name="Sukno S.A."/>
            <person name="Thon M.R."/>
            <person name="Massola Junior N.S."/>
            <person name="Baroncelli R."/>
        </authorList>
    </citation>
    <scope>NUCLEOTIDE SEQUENCE</scope>
    <source>
        <strain evidence="1">LFN0074</strain>
    </source>
</reference>
<dbReference type="AlphaFoldDB" id="A0A8H6KU37"/>
<dbReference type="Proteomes" id="UP000639643">
    <property type="component" value="Unassembled WGS sequence"/>
</dbReference>
<evidence type="ECO:0000313" key="1">
    <source>
        <dbReference type="EMBL" id="KAF6837712.1"/>
    </source>
</evidence>
<proteinExistence type="predicted"/>